<evidence type="ECO:0000256" key="6">
    <source>
        <dbReference type="ARBA" id="ARBA00023170"/>
    </source>
</evidence>
<keyword evidence="10" id="KW-1185">Reference proteome</keyword>
<dbReference type="GO" id="GO:0000122">
    <property type="term" value="P:negative regulation of transcription by RNA polymerase II"/>
    <property type="evidence" value="ECO:0007669"/>
    <property type="project" value="TreeGrafter"/>
</dbReference>
<evidence type="ECO:0000313" key="9">
    <source>
        <dbReference type="Ensembl" id="ENSAPEP00000006402.1"/>
    </source>
</evidence>
<reference evidence="9" key="3">
    <citation type="submission" date="2025-09" db="UniProtKB">
        <authorList>
            <consortium name="Ensembl"/>
        </authorList>
    </citation>
    <scope>IDENTIFICATION</scope>
</reference>
<dbReference type="PROSITE" id="PS51843">
    <property type="entry name" value="NR_LBD"/>
    <property type="match status" value="1"/>
</dbReference>
<proteinExistence type="predicted"/>
<keyword evidence="6" id="KW-0675">Receptor</keyword>
<evidence type="ECO:0000256" key="3">
    <source>
        <dbReference type="ARBA" id="ARBA00022490"/>
    </source>
</evidence>
<dbReference type="PANTHER" id="PTHR24081">
    <property type="entry name" value="NUCLEAR RECEPTOR SUBFAMILY 0 GROUP B"/>
    <property type="match status" value="1"/>
</dbReference>
<dbReference type="GO" id="GO:0003714">
    <property type="term" value="F:transcription corepressor activity"/>
    <property type="evidence" value="ECO:0007669"/>
    <property type="project" value="TreeGrafter"/>
</dbReference>
<dbReference type="AlphaFoldDB" id="A0A3P8S2V9"/>
<dbReference type="Pfam" id="PF00104">
    <property type="entry name" value="Hormone_recep"/>
    <property type="match status" value="1"/>
</dbReference>
<dbReference type="GO" id="GO:0007623">
    <property type="term" value="P:circadian rhythm"/>
    <property type="evidence" value="ECO:0007669"/>
    <property type="project" value="TreeGrafter"/>
</dbReference>
<keyword evidence="5" id="KW-0804">Transcription</keyword>
<keyword evidence="4" id="KW-0805">Transcription regulation</keyword>
<dbReference type="Proteomes" id="UP000265080">
    <property type="component" value="Chromosome 17"/>
</dbReference>
<feature type="domain" description="NR LBD" evidence="8">
    <location>
        <begin position="63"/>
        <end position="292"/>
    </location>
</feature>
<evidence type="ECO:0000256" key="1">
    <source>
        <dbReference type="ARBA" id="ARBA00004123"/>
    </source>
</evidence>
<protein>
    <submittedName>
        <fullName evidence="9">Nuclear receptor subfamily 0 group B member 2</fullName>
    </submittedName>
</protein>
<evidence type="ECO:0000256" key="7">
    <source>
        <dbReference type="ARBA" id="ARBA00023242"/>
    </source>
</evidence>
<dbReference type="SMART" id="SM00430">
    <property type="entry name" value="HOLI"/>
    <property type="match status" value="1"/>
</dbReference>
<dbReference type="Ensembl" id="ENSAPET00000006571.1">
    <property type="protein sequence ID" value="ENSAPEP00000006402.1"/>
    <property type="gene ID" value="ENSAPEG00000004507.1"/>
</dbReference>
<name>A0A3P8S2V9_AMPPE</name>
<dbReference type="InterPro" id="IPR000536">
    <property type="entry name" value="Nucl_hrmn_rcpt_lig-bd"/>
</dbReference>
<keyword evidence="3" id="KW-0963">Cytoplasm</keyword>
<dbReference type="GO" id="GO:0005737">
    <property type="term" value="C:cytoplasm"/>
    <property type="evidence" value="ECO:0007669"/>
    <property type="project" value="UniProtKB-SubCell"/>
</dbReference>
<reference evidence="9" key="2">
    <citation type="submission" date="2025-08" db="UniProtKB">
        <authorList>
            <consortium name="Ensembl"/>
        </authorList>
    </citation>
    <scope>IDENTIFICATION</scope>
</reference>
<evidence type="ECO:0000256" key="5">
    <source>
        <dbReference type="ARBA" id="ARBA00023163"/>
    </source>
</evidence>
<dbReference type="PANTHER" id="PTHR24081:SF0">
    <property type="entry name" value="NUCLEAR RECEPTOR SUBFAMILY 0 GROUP B MEMBER 2"/>
    <property type="match status" value="1"/>
</dbReference>
<accession>A0A3P8S2V9</accession>
<evidence type="ECO:0000313" key="10">
    <source>
        <dbReference type="Proteomes" id="UP000265080"/>
    </source>
</evidence>
<dbReference type="Gene3D" id="1.10.565.10">
    <property type="entry name" value="Retinoid X Receptor"/>
    <property type="match status" value="1"/>
</dbReference>
<evidence type="ECO:0000256" key="4">
    <source>
        <dbReference type="ARBA" id="ARBA00023015"/>
    </source>
</evidence>
<dbReference type="InterPro" id="IPR033544">
    <property type="entry name" value="NR0B1/2"/>
</dbReference>
<dbReference type="STRING" id="161767.ENSAPEP00000006402"/>
<dbReference type="InterPro" id="IPR035500">
    <property type="entry name" value="NHR-like_dom_sf"/>
</dbReference>
<dbReference type="SUPFAM" id="SSF48508">
    <property type="entry name" value="Nuclear receptor ligand-binding domain"/>
    <property type="match status" value="1"/>
</dbReference>
<comment type="subcellular location">
    <subcellularLocation>
        <location evidence="2">Cytoplasm</location>
    </subcellularLocation>
    <subcellularLocation>
        <location evidence="1">Nucleus</location>
    </subcellularLocation>
</comment>
<reference evidence="9 10" key="1">
    <citation type="submission" date="2018-03" db="EMBL/GenBank/DDBJ databases">
        <title>Finding Nemo's genes: A chromosome-scale reference assembly of the genome of the orange clownfish Amphiprion percula.</title>
        <authorList>
            <person name="Lehmann R."/>
        </authorList>
    </citation>
    <scope>NUCLEOTIDE SEQUENCE</scope>
</reference>
<dbReference type="GeneTree" id="ENSGT00390000015719"/>
<dbReference type="GO" id="GO:0005634">
    <property type="term" value="C:nucleus"/>
    <property type="evidence" value="ECO:0007669"/>
    <property type="project" value="UniProtKB-SubCell"/>
</dbReference>
<keyword evidence="7" id="KW-0539">Nucleus</keyword>
<evidence type="ECO:0000256" key="2">
    <source>
        <dbReference type="ARBA" id="ARBA00004496"/>
    </source>
</evidence>
<evidence type="ECO:0000259" key="8">
    <source>
        <dbReference type="PROSITE" id="PS51843"/>
    </source>
</evidence>
<sequence>MKIMMIICGVVACRHIVTLLKLSGVCWPVFLLCYNILRILLPSRCVLWRRIQTTSVQDTMKSTLSSITSSASGRLQHTTVIVSRRGEFGLMDPQGTGQFASNVLVKTVCFMRCSPSFSQLPPRDRSSLLRHCWVPVFVLGLAQEKIVFKVTDVPSSNILHQILLRPVLTNKEAEQPTLAGVYRLQICLRQLWNLDLSPKEYAYLKGAMLFNPAVQGLSASSFIEGLQQEAERALQEVIHLLHPEDSSRFSRTLRAASAIQTVSHSLVTELFFKPVIGNTNMSHLLTEMLFVH</sequence>
<organism evidence="9 10">
    <name type="scientific">Amphiprion percula</name>
    <name type="common">Orange clownfish</name>
    <name type="synonym">Lutjanus percula</name>
    <dbReference type="NCBI Taxonomy" id="161767"/>
    <lineage>
        <taxon>Eukaryota</taxon>
        <taxon>Metazoa</taxon>
        <taxon>Chordata</taxon>
        <taxon>Craniata</taxon>
        <taxon>Vertebrata</taxon>
        <taxon>Euteleostomi</taxon>
        <taxon>Actinopterygii</taxon>
        <taxon>Neopterygii</taxon>
        <taxon>Teleostei</taxon>
        <taxon>Neoteleostei</taxon>
        <taxon>Acanthomorphata</taxon>
        <taxon>Ovalentaria</taxon>
        <taxon>Pomacentridae</taxon>
        <taxon>Amphiprion</taxon>
    </lineage>
</organism>